<feature type="domain" description="EF-hand" evidence="2">
    <location>
        <begin position="99"/>
        <end position="123"/>
    </location>
</feature>
<dbReference type="AlphaFoldDB" id="A0A6C0JCJ7"/>
<evidence type="ECO:0000256" key="1">
    <source>
        <dbReference type="SAM" id="Phobius"/>
    </source>
</evidence>
<dbReference type="GO" id="GO:0005509">
    <property type="term" value="F:calcium ion binding"/>
    <property type="evidence" value="ECO:0007669"/>
    <property type="project" value="InterPro"/>
</dbReference>
<accession>A0A6C0JCJ7</accession>
<proteinExistence type="predicted"/>
<dbReference type="PROSITE" id="PS50222">
    <property type="entry name" value="EF_HAND_2"/>
    <property type="match status" value="1"/>
</dbReference>
<sequence>MVMHIDNVIGTLNNNKYLYAICMILLNVGAKYIEVDLQLGHKRILSSKIIRRLLIFTVAFIATRDVITSLIITASFVIIILNLFNTKSKFCVLPKSYIELDKDKDGEISPEEIKHAYNVLKKAGKIKEEDELMK</sequence>
<evidence type="ECO:0000313" key="3">
    <source>
        <dbReference type="EMBL" id="QHU03352.1"/>
    </source>
</evidence>
<keyword evidence="1" id="KW-1133">Transmembrane helix</keyword>
<name>A0A6C0JCJ7_9ZZZZ</name>
<dbReference type="PROSITE" id="PS00018">
    <property type="entry name" value="EF_HAND_1"/>
    <property type="match status" value="1"/>
</dbReference>
<protein>
    <recommendedName>
        <fullName evidence="2">EF-hand domain-containing protein</fullName>
    </recommendedName>
</protein>
<evidence type="ECO:0000259" key="2">
    <source>
        <dbReference type="PROSITE" id="PS50222"/>
    </source>
</evidence>
<feature type="transmembrane region" description="Helical" evidence="1">
    <location>
        <begin position="53"/>
        <end position="84"/>
    </location>
</feature>
<keyword evidence="1" id="KW-0812">Transmembrane</keyword>
<dbReference type="InterPro" id="IPR018247">
    <property type="entry name" value="EF_Hand_1_Ca_BS"/>
</dbReference>
<keyword evidence="1" id="KW-0472">Membrane</keyword>
<organism evidence="3">
    <name type="scientific">viral metagenome</name>
    <dbReference type="NCBI Taxonomy" id="1070528"/>
    <lineage>
        <taxon>unclassified sequences</taxon>
        <taxon>metagenomes</taxon>
        <taxon>organismal metagenomes</taxon>
    </lineage>
</organism>
<reference evidence="3" key="1">
    <citation type="journal article" date="2020" name="Nature">
        <title>Giant virus diversity and host interactions through global metagenomics.</title>
        <authorList>
            <person name="Schulz F."/>
            <person name="Roux S."/>
            <person name="Paez-Espino D."/>
            <person name="Jungbluth S."/>
            <person name="Walsh D.A."/>
            <person name="Denef V.J."/>
            <person name="McMahon K.D."/>
            <person name="Konstantinidis K.T."/>
            <person name="Eloe-Fadrosh E.A."/>
            <person name="Kyrpides N.C."/>
            <person name="Woyke T."/>
        </authorList>
    </citation>
    <scope>NUCLEOTIDE SEQUENCE</scope>
    <source>
        <strain evidence="3">GVMAG-M-3300026093-6</strain>
    </source>
</reference>
<dbReference type="InterPro" id="IPR002048">
    <property type="entry name" value="EF_hand_dom"/>
</dbReference>
<dbReference type="EMBL" id="MN740375">
    <property type="protein sequence ID" value="QHU03352.1"/>
    <property type="molecule type" value="Genomic_DNA"/>
</dbReference>